<gene>
    <name evidence="3" type="ORF">WJX81_001875</name>
</gene>
<dbReference type="GO" id="GO:0051117">
    <property type="term" value="F:ATPase binding"/>
    <property type="evidence" value="ECO:0007669"/>
    <property type="project" value="TreeGrafter"/>
</dbReference>
<dbReference type="GO" id="GO:0004252">
    <property type="term" value="F:serine-type endopeptidase activity"/>
    <property type="evidence" value="ECO:0007669"/>
    <property type="project" value="InterPro"/>
</dbReference>
<dbReference type="EMBL" id="JALJOU010000058">
    <property type="protein sequence ID" value="KAK9827364.1"/>
    <property type="molecule type" value="Genomic_DNA"/>
</dbReference>
<dbReference type="PRINTS" id="PR00127">
    <property type="entry name" value="CLPPROTEASEP"/>
</dbReference>
<keyword evidence="4" id="KW-1185">Reference proteome</keyword>
<dbReference type="GO" id="GO:0004176">
    <property type="term" value="F:ATP-dependent peptidase activity"/>
    <property type="evidence" value="ECO:0007669"/>
    <property type="project" value="InterPro"/>
</dbReference>
<dbReference type="PANTHER" id="PTHR10381:SF46">
    <property type="entry name" value="ATP-DEPENDENT CLP PROTEASE PROTEOLYTIC SUBUNIT-RELATED PROTEIN 2, CHLOROPLASTIC"/>
    <property type="match status" value="1"/>
</dbReference>
<dbReference type="HAMAP" id="MF_00444">
    <property type="entry name" value="ClpP"/>
    <property type="match status" value="1"/>
</dbReference>
<dbReference type="SUPFAM" id="SSF52096">
    <property type="entry name" value="ClpP/crotonase"/>
    <property type="match status" value="1"/>
</dbReference>
<dbReference type="InterPro" id="IPR001907">
    <property type="entry name" value="ClpP"/>
</dbReference>
<sequence>MTVHRRPAAHVRPVPQYAGLQTCGRLASADASGGGSTFWARTSGAVAQARRSGGPRRQVTRMMPIGVPRVPYRTPREGGWQWVDIWNCLYRERIIFLGKAIDEELGNQLVATMLYLDTENKKPIQLYINCSGGDVVPCLALFDTMKYIGSDVGTVGFGACMGMSGFMLAMGKKGKRYALPNTRIMLHHPSGSARGQASDIHNEARELMRLRNYVNQVLSQATGQPVEKIQHDFNRNKYFDTSEALEYGIIDKVIRPPRTQVLGV</sequence>
<evidence type="ECO:0000256" key="2">
    <source>
        <dbReference type="RuleBase" id="RU003567"/>
    </source>
</evidence>
<dbReference type="Gene3D" id="3.90.226.10">
    <property type="entry name" value="2-enoyl-CoA Hydratase, Chain A, domain 1"/>
    <property type="match status" value="1"/>
</dbReference>
<reference evidence="3 4" key="1">
    <citation type="journal article" date="2024" name="Nat. Commun.">
        <title>Phylogenomics reveals the evolutionary origins of lichenization in chlorophyte algae.</title>
        <authorList>
            <person name="Puginier C."/>
            <person name="Libourel C."/>
            <person name="Otte J."/>
            <person name="Skaloud P."/>
            <person name="Haon M."/>
            <person name="Grisel S."/>
            <person name="Petersen M."/>
            <person name="Berrin J.G."/>
            <person name="Delaux P.M."/>
            <person name="Dal Grande F."/>
            <person name="Keller J."/>
        </authorList>
    </citation>
    <scope>NUCLEOTIDE SEQUENCE [LARGE SCALE GENOMIC DNA]</scope>
    <source>
        <strain evidence="3 4">SAG 245.80</strain>
    </source>
</reference>
<evidence type="ECO:0000256" key="1">
    <source>
        <dbReference type="ARBA" id="ARBA00007039"/>
    </source>
</evidence>
<dbReference type="Pfam" id="PF00574">
    <property type="entry name" value="CLP_protease"/>
    <property type="match status" value="1"/>
</dbReference>
<proteinExistence type="inferred from homology"/>
<evidence type="ECO:0000313" key="4">
    <source>
        <dbReference type="Proteomes" id="UP001445335"/>
    </source>
</evidence>
<dbReference type="GO" id="GO:0009536">
    <property type="term" value="C:plastid"/>
    <property type="evidence" value="ECO:0007669"/>
    <property type="project" value="UniProtKB-ARBA"/>
</dbReference>
<dbReference type="InterPro" id="IPR023562">
    <property type="entry name" value="ClpP/TepA"/>
</dbReference>
<name>A0AAW1R173_9CHLO</name>
<dbReference type="AlphaFoldDB" id="A0AAW1R173"/>
<accession>A0AAW1R173</accession>
<dbReference type="CDD" id="cd07017">
    <property type="entry name" value="S14_ClpP_2"/>
    <property type="match status" value="1"/>
</dbReference>
<dbReference type="Proteomes" id="UP001445335">
    <property type="component" value="Unassembled WGS sequence"/>
</dbReference>
<dbReference type="PANTHER" id="PTHR10381">
    <property type="entry name" value="ATP-DEPENDENT CLP PROTEASE PROTEOLYTIC SUBUNIT"/>
    <property type="match status" value="1"/>
</dbReference>
<comment type="caution">
    <text evidence="3">The sequence shown here is derived from an EMBL/GenBank/DDBJ whole genome shotgun (WGS) entry which is preliminary data.</text>
</comment>
<dbReference type="InterPro" id="IPR029045">
    <property type="entry name" value="ClpP/crotonase-like_dom_sf"/>
</dbReference>
<dbReference type="GO" id="GO:0009368">
    <property type="term" value="C:endopeptidase Clp complex"/>
    <property type="evidence" value="ECO:0007669"/>
    <property type="project" value="TreeGrafter"/>
</dbReference>
<protein>
    <recommendedName>
        <fullName evidence="2">ATP-dependent Clp protease proteolytic subunit</fullName>
    </recommendedName>
</protein>
<organism evidence="3 4">
    <name type="scientific">Elliptochloris bilobata</name>
    <dbReference type="NCBI Taxonomy" id="381761"/>
    <lineage>
        <taxon>Eukaryota</taxon>
        <taxon>Viridiplantae</taxon>
        <taxon>Chlorophyta</taxon>
        <taxon>core chlorophytes</taxon>
        <taxon>Trebouxiophyceae</taxon>
        <taxon>Trebouxiophyceae incertae sedis</taxon>
        <taxon>Elliptochloris clade</taxon>
        <taxon>Elliptochloris</taxon>
    </lineage>
</organism>
<dbReference type="GO" id="GO:0006515">
    <property type="term" value="P:protein quality control for misfolded or incompletely synthesized proteins"/>
    <property type="evidence" value="ECO:0007669"/>
    <property type="project" value="TreeGrafter"/>
</dbReference>
<comment type="similarity">
    <text evidence="1 2">Belongs to the peptidase S14 family.</text>
</comment>
<evidence type="ECO:0000313" key="3">
    <source>
        <dbReference type="EMBL" id="KAK9827364.1"/>
    </source>
</evidence>